<evidence type="ECO:0000313" key="2">
    <source>
        <dbReference type="Proteomes" id="UP001281761"/>
    </source>
</evidence>
<dbReference type="EMBL" id="JARBJD010000020">
    <property type="protein sequence ID" value="KAK2960797.1"/>
    <property type="molecule type" value="Genomic_DNA"/>
</dbReference>
<evidence type="ECO:0000313" key="1">
    <source>
        <dbReference type="EMBL" id="KAK2960797.1"/>
    </source>
</evidence>
<keyword evidence="2" id="KW-1185">Reference proteome</keyword>
<protein>
    <submittedName>
        <fullName evidence="1">Uncharacterized protein</fullName>
    </submittedName>
</protein>
<dbReference type="Proteomes" id="UP001281761">
    <property type="component" value="Unassembled WGS sequence"/>
</dbReference>
<sequence>MEVSRTELTVAVNFFEAGHGKNEVDSLFGVLAQLLKRDLPQLGLTSLSDLVSFFRLNTLNLDMRKPDNLKQHFIVEYDKSYEFQDPCHLIIKEVKSCLRYEVRNGLLYGSETSAESAQSVIKLWKKRPPTQLVTAQNACLSTVTTVPSSGYTDTLVLESIETTHNDRHIISRSSLPFPPSSNCISFPLALQHTIEDELHSLTIAQMKNLPCTSFVAWLMPALRHSITFLNPLQRCIERKMVFIDSAL</sequence>
<proteinExistence type="predicted"/>
<gene>
    <name evidence="1" type="ORF">BLNAU_4194</name>
</gene>
<accession>A0ABQ9YAI9</accession>
<comment type="caution">
    <text evidence="1">The sequence shown here is derived from an EMBL/GenBank/DDBJ whole genome shotgun (WGS) entry which is preliminary data.</text>
</comment>
<organism evidence="1 2">
    <name type="scientific">Blattamonas nauphoetae</name>
    <dbReference type="NCBI Taxonomy" id="2049346"/>
    <lineage>
        <taxon>Eukaryota</taxon>
        <taxon>Metamonada</taxon>
        <taxon>Preaxostyla</taxon>
        <taxon>Oxymonadida</taxon>
        <taxon>Blattamonas</taxon>
    </lineage>
</organism>
<name>A0ABQ9YAI9_9EUKA</name>
<reference evidence="1 2" key="1">
    <citation type="journal article" date="2022" name="bioRxiv">
        <title>Genomics of Preaxostyla Flagellates Illuminates Evolutionary Transitions and the Path Towards Mitochondrial Loss.</title>
        <authorList>
            <person name="Novak L.V.F."/>
            <person name="Treitli S.C."/>
            <person name="Pyrih J."/>
            <person name="Halakuc P."/>
            <person name="Pipaliya S.V."/>
            <person name="Vacek V."/>
            <person name="Brzon O."/>
            <person name="Soukal P."/>
            <person name="Eme L."/>
            <person name="Dacks J.B."/>
            <person name="Karnkowska A."/>
            <person name="Elias M."/>
            <person name="Hampl V."/>
        </authorList>
    </citation>
    <scope>NUCLEOTIDE SEQUENCE [LARGE SCALE GENOMIC DNA]</scope>
    <source>
        <strain evidence="1">NAU3</strain>
        <tissue evidence="1">Gut</tissue>
    </source>
</reference>